<comment type="caution">
    <text evidence="2">The sequence shown here is derived from an EMBL/GenBank/DDBJ whole genome shotgun (WGS) entry which is preliminary data.</text>
</comment>
<keyword evidence="3" id="KW-1185">Reference proteome</keyword>
<keyword evidence="1" id="KW-0472">Membrane</keyword>
<dbReference type="Proteomes" id="UP000291591">
    <property type="component" value="Unassembled WGS sequence"/>
</dbReference>
<name>A0A4Q7UZU8_PSEST</name>
<dbReference type="GO" id="GO:0004180">
    <property type="term" value="F:carboxypeptidase activity"/>
    <property type="evidence" value="ECO:0007669"/>
    <property type="project" value="UniProtKB-KW"/>
</dbReference>
<keyword evidence="1" id="KW-1133">Transmembrane helix</keyword>
<feature type="transmembrane region" description="Helical" evidence="1">
    <location>
        <begin position="26"/>
        <end position="46"/>
    </location>
</feature>
<keyword evidence="2" id="KW-0121">Carboxypeptidase</keyword>
<accession>A0A4Q7UZU8</accession>
<feature type="transmembrane region" description="Helical" evidence="1">
    <location>
        <begin position="158"/>
        <end position="177"/>
    </location>
</feature>
<feature type="transmembrane region" description="Helical" evidence="1">
    <location>
        <begin position="189"/>
        <end position="210"/>
    </location>
</feature>
<proteinExistence type="predicted"/>
<keyword evidence="1" id="KW-0812">Transmembrane</keyword>
<dbReference type="AlphaFoldDB" id="A0A4Q7UZU8"/>
<protein>
    <submittedName>
        <fullName evidence="2">Carboxypeptidase family protein</fullName>
    </submittedName>
</protein>
<keyword evidence="2" id="KW-0645">Protease</keyword>
<dbReference type="Gene3D" id="2.60.40.1120">
    <property type="entry name" value="Carboxypeptidase-like, regulatory domain"/>
    <property type="match status" value="1"/>
</dbReference>
<dbReference type="InterPro" id="IPR008969">
    <property type="entry name" value="CarboxyPept-like_regulatory"/>
</dbReference>
<dbReference type="Pfam" id="PF13620">
    <property type="entry name" value="CarboxypepD_reg"/>
    <property type="match status" value="1"/>
</dbReference>
<dbReference type="EMBL" id="SHKL01000001">
    <property type="protein sequence ID" value="RZT86561.1"/>
    <property type="molecule type" value="Genomic_DNA"/>
</dbReference>
<feature type="transmembrane region" description="Helical" evidence="1">
    <location>
        <begin position="301"/>
        <end position="324"/>
    </location>
</feature>
<organism evidence="2 3">
    <name type="scientific">Pseudonocardia sediminis</name>
    <dbReference type="NCBI Taxonomy" id="1397368"/>
    <lineage>
        <taxon>Bacteria</taxon>
        <taxon>Bacillati</taxon>
        <taxon>Actinomycetota</taxon>
        <taxon>Actinomycetes</taxon>
        <taxon>Pseudonocardiales</taxon>
        <taxon>Pseudonocardiaceae</taxon>
        <taxon>Pseudonocardia</taxon>
    </lineage>
</organism>
<keyword evidence="2" id="KW-0378">Hydrolase</keyword>
<evidence type="ECO:0000313" key="3">
    <source>
        <dbReference type="Proteomes" id="UP000291591"/>
    </source>
</evidence>
<dbReference type="SUPFAM" id="SSF49464">
    <property type="entry name" value="Carboxypeptidase regulatory domain-like"/>
    <property type="match status" value="1"/>
</dbReference>
<feature type="transmembrane region" description="Helical" evidence="1">
    <location>
        <begin position="216"/>
        <end position="237"/>
    </location>
</feature>
<reference evidence="2 3" key="1">
    <citation type="submission" date="2019-02" db="EMBL/GenBank/DDBJ databases">
        <title>Sequencing the genomes of 1000 actinobacteria strains.</title>
        <authorList>
            <person name="Klenk H.-P."/>
        </authorList>
    </citation>
    <scope>NUCLEOTIDE SEQUENCE [LARGE SCALE GENOMIC DNA]</scope>
    <source>
        <strain evidence="2 3">DSM 45779</strain>
    </source>
</reference>
<feature type="transmembrane region" description="Helical" evidence="1">
    <location>
        <begin position="244"/>
        <end position="265"/>
    </location>
</feature>
<dbReference type="InterPro" id="IPR036259">
    <property type="entry name" value="MFS_trans_sf"/>
</dbReference>
<sequence>MVDQETADTGTGEKEDSPRVRTAKELALSLWFPTFFVLGFMLFYLLPFHAPAPNGIPVTVVGSSAAQQVGAELARAVPDGFEVSAVGDAGAIRDAIFDRDAVAGYDPASHTLFIAKADGMQLTQVLQGIFAPLSSGSGAPLTVVDLAPTAPGDGFGTALFYIAMAWNISGYIAVMMMMQALTLSRRTKLWAFVGFGAAATLICWIFGIAIDAIPNHPAVVVVGFLLSQAVAWTTFGLAPFVRRALPGVAMGLFVLLSIPSSGGAIPKEMVPSMFQWLHHVMPLGQAIDAARSILYFGGSAVTVPILGLLAWWAFGAALVALGVWKERRSSTEGETSADEDIEVRDEDELDRRVREAVADEASVGGAHQYSLADARLLTHPVPTLIGRVADPAGHPVARARVTVVDGTGAQIDVATTSEDGRFAARGQAEGWVTVLVSAPGHTPVSERLQLSGPVAHRSFRLGTASDGARHAAVPASAGAALR</sequence>
<evidence type="ECO:0000313" key="2">
    <source>
        <dbReference type="EMBL" id="RZT86561.1"/>
    </source>
</evidence>
<evidence type="ECO:0000256" key="1">
    <source>
        <dbReference type="SAM" id="Phobius"/>
    </source>
</evidence>
<dbReference type="SUPFAM" id="SSF103473">
    <property type="entry name" value="MFS general substrate transporter"/>
    <property type="match status" value="1"/>
</dbReference>
<gene>
    <name evidence="2" type="ORF">EV383_3458</name>
</gene>